<organism evidence="3 4">
    <name type="scientific">Synaphobranchus kaupii</name>
    <name type="common">Kaup's arrowtooth eel</name>
    <dbReference type="NCBI Taxonomy" id="118154"/>
    <lineage>
        <taxon>Eukaryota</taxon>
        <taxon>Metazoa</taxon>
        <taxon>Chordata</taxon>
        <taxon>Craniata</taxon>
        <taxon>Vertebrata</taxon>
        <taxon>Euteleostomi</taxon>
        <taxon>Actinopterygii</taxon>
        <taxon>Neopterygii</taxon>
        <taxon>Teleostei</taxon>
        <taxon>Anguilliformes</taxon>
        <taxon>Synaphobranchidae</taxon>
        <taxon>Synaphobranchus</taxon>
    </lineage>
</organism>
<feature type="coiled-coil region" evidence="1">
    <location>
        <begin position="118"/>
        <end position="145"/>
    </location>
</feature>
<proteinExistence type="predicted"/>
<keyword evidence="1" id="KW-0175">Coiled coil</keyword>
<feature type="region of interest" description="Disordered" evidence="2">
    <location>
        <begin position="1"/>
        <end position="35"/>
    </location>
</feature>
<dbReference type="Proteomes" id="UP001152622">
    <property type="component" value="Chromosome 7"/>
</dbReference>
<evidence type="ECO:0000256" key="2">
    <source>
        <dbReference type="SAM" id="MobiDB-lite"/>
    </source>
</evidence>
<dbReference type="AlphaFoldDB" id="A0A9Q1IV09"/>
<dbReference type="Gene3D" id="3.30.70.1820">
    <property type="entry name" value="L1 transposable element, RRM domain"/>
    <property type="match status" value="1"/>
</dbReference>
<evidence type="ECO:0008006" key="5">
    <source>
        <dbReference type="Google" id="ProtNLM"/>
    </source>
</evidence>
<evidence type="ECO:0000313" key="4">
    <source>
        <dbReference type="Proteomes" id="UP001152622"/>
    </source>
</evidence>
<reference evidence="3" key="1">
    <citation type="journal article" date="2023" name="Science">
        <title>Genome structures resolve the early diversification of teleost fishes.</title>
        <authorList>
            <person name="Parey E."/>
            <person name="Louis A."/>
            <person name="Montfort J."/>
            <person name="Bouchez O."/>
            <person name="Roques C."/>
            <person name="Iampietro C."/>
            <person name="Lluch J."/>
            <person name="Castinel A."/>
            <person name="Donnadieu C."/>
            <person name="Desvignes T."/>
            <person name="Floi Bucao C."/>
            <person name="Jouanno E."/>
            <person name="Wen M."/>
            <person name="Mejri S."/>
            <person name="Dirks R."/>
            <person name="Jansen H."/>
            <person name="Henkel C."/>
            <person name="Chen W.J."/>
            <person name="Zahm M."/>
            <person name="Cabau C."/>
            <person name="Klopp C."/>
            <person name="Thompson A.W."/>
            <person name="Robinson-Rechavi M."/>
            <person name="Braasch I."/>
            <person name="Lecointre G."/>
            <person name="Bobe J."/>
            <person name="Postlethwait J.H."/>
            <person name="Berthelot C."/>
            <person name="Roest Crollius H."/>
            <person name="Guiguen Y."/>
        </authorList>
    </citation>
    <scope>NUCLEOTIDE SEQUENCE</scope>
    <source>
        <strain evidence="3">WJC10195</strain>
    </source>
</reference>
<dbReference type="EMBL" id="JAINUF010000007">
    <property type="protein sequence ID" value="KAJ8353641.1"/>
    <property type="molecule type" value="Genomic_DNA"/>
</dbReference>
<evidence type="ECO:0000256" key="1">
    <source>
        <dbReference type="SAM" id="Coils"/>
    </source>
</evidence>
<accession>A0A9Q1IV09</accession>
<name>A0A9Q1IV09_SYNKA</name>
<feature type="compositionally biased region" description="Basic and acidic residues" evidence="2">
    <location>
        <begin position="26"/>
        <end position="35"/>
    </location>
</feature>
<gene>
    <name evidence="3" type="ORF">SKAU_G00212080</name>
</gene>
<feature type="compositionally biased region" description="Basic and acidic residues" evidence="2">
    <location>
        <begin position="1"/>
        <end position="19"/>
    </location>
</feature>
<keyword evidence="4" id="KW-1185">Reference proteome</keyword>
<sequence length="270" mass="30489">MEKDMSTSPAREGRKREVEQSPIKQKFKDSSLSREDLDDDITGGIRLALQEQQRTLDAAVTSAVKEAVNSILIPQLRSIKVDIEQTNEYVRGLRTDFEHQAKIAQKTQNRVDSIQLAVREDRQGIVELQKQVEQLTQKTADMEDRARRNNVRLVGLPESLEGSDAAGYLKANLAKWIPSLAGRGIEIDRAHFNLSVRPGRAVHYPQFCFVTLLSPWRKPLDRLTPLRCGKLLRESREAPFDFVPPLPYGITSTFCLVTDLSCRRPGALVV</sequence>
<evidence type="ECO:0000313" key="3">
    <source>
        <dbReference type="EMBL" id="KAJ8353641.1"/>
    </source>
</evidence>
<comment type="caution">
    <text evidence="3">The sequence shown here is derived from an EMBL/GenBank/DDBJ whole genome shotgun (WGS) entry which is preliminary data.</text>
</comment>
<dbReference type="OrthoDB" id="8959002at2759"/>
<protein>
    <recommendedName>
        <fullName evidence="5">LINE-1 type transposase domain-containing 1</fullName>
    </recommendedName>
</protein>